<dbReference type="EMBL" id="NCSJ02000003">
    <property type="protein sequence ID" value="RFU35923.1"/>
    <property type="molecule type" value="Genomic_DNA"/>
</dbReference>
<dbReference type="PROSITE" id="PS51450">
    <property type="entry name" value="LRR"/>
    <property type="match status" value="1"/>
</dbReference>
<dbReference type="SUPFAM" id="SSF74924">
    <property type="entry name" value="Cap-Gly domain"/>
    <property type="match status" value="1"/>
</dbReference>
<feature type="non-terminal residue" evidence="5">
    <location>
        <position position="1"/>
    </location>
</feature>
<accession>A0A3E2HRD5</accession>
<feature type="domain" description="CAP-Gly" evidence="4">
    <location>
        <begin position="24"/>
        <end position="77"/>
    </location>
</feature>
<dbReference type="InterPro" id="IPR032675">
    <property type="entry name" value="LRR_dom_sf"/>
</dbReference>
<dbReference type="Proteomes" id="UP000258309">
    <property type="component" value="Unassembled WGS sequence"/>
</dbReference>
<dbReference type="Gene3D" id="3.80.10.10">
    <property type="entry name" value="Ribonuclease Inhibitor"/>
    <property type="match status" value="3"/>
</dbReference>
<dbReference type="PANTHER" id="PTHR15454">
    <property type="entry name" value="NISCHARIN RELATED"/>
    <property type="match status" value="1"/>
</dbReference>
<feature type="region of interest" description="Disordered" evidence="3">
    <location>
        <begin position="37"/>
        <end position="59"/>
    </location>
</feature>
<evidence type="ECO:0000259" key="4">
    <source>
        <dbReference type="PROSITE" id="PS50245"/>
    </source>
</evidence>
<organism evidence="5 6">
    <name type="scientific">Scytalidium lignicola</name>
    <name type="common">Hyphomycete</name>
    <dbReference type="NCBI Taxonomy" id="5539"/>
    <lineage>
        <taxon>Eukaryota</taxon>
        <taxon>Fungi</taxon>
        <taxon>Dikarya</taxon>
        <taxon>Ascomycota</taxon>
        <taxon>Pezizomycotina</taxon>
        <taxon>Leotiomycetes</taxon>
        <taxon>Leotiomycetes incertae sedis</taxon>
        <taxon>Scytalidium</taxon>
    </lineage>
</organism>
<reference evidence="5 6" key="1">
    <citation type="submission" date="2018-05" db="EMBL/GenBank/DDBJ databases">
        <title>Draft genome sequence of Scytalidium lignicola DSM 105466, a ubiquitous saprotrophic fungus.</title>
        <authorList>
            <person name="Buettner E."/>
            <person name="Gebauer A.M."/>
            <person name="Hofrichter M."/>
            <person name="Liers C."/>
            <person name="Kellner H."/>
        </authorList>
    </citation>
    <scope>NUCLEOTIDE SEQUENCE [LARGE SCALE GENOMIC DNA]</scope>
    <source>
        <strain evidence="5 6">DSM 105466</strain>
    </source>
</reference>
<dbReference type="InterPro" id="IPR000938">
    <property type="entry name" value="CAP-Gly_domain"/>
</dbReference>
<dbReference type="SMART" id="SM01052">
    <property type="entry name" value="CAP_GLY"/>
    <property type="match status" value="1"/>
</dbReference>
<gene>
    <name evidence="5" type="ORF">B7463_g397</name>
</gene>
<feature type="compositionally biased region" description="Basic and acidic residues" evidence="3">
    <location>
        <begin position="37"/>
        <end position="52"/>
    </location>
</feature>
<evidence type="ECO:0000313" key="5">
    <source>
        <dbReference type="EMBL" id="RFU35923.1"/>
    </source>
</evidence>
<dbReference type="PROSITE" id="PS50245">
    <property type="entry name" value="CAP_GLY_2"/>
    <property type="match status" value="1"/>
</dbReference>
<keyword evidence="6" id="KW-1185">Reference proteome</keyword>
<sequence>MTRNYHVGQRLSFESALCTVRYIGPVAGTEKDWLGVEWDDPSRGKHNGEHKGKSTSPTAASFVRPTRLADLEQSFVEAVYQKYTVQITALSAPVYVEKEIEISGKVVEEVGFEKISQQLAQLNELKIVLVDGLRINAAEEPGKTIREICPKIVELDLSRNLFESCKEIIRICAALDNLRSLRINANRLQILKDEFLESSNAFQGIREVEMDEMLLPWENICILAEQFVNLTKLTASSNSFTTLKLPINCSSLTSLALEYNMFSCLSDLSPLCLVASLETLYLKGNQISRTKSENFNGALTFGTKLHYVDLSYNTVASWNFVDEMRDIFPSLTAFRFSHNPIYASLSKDIGSAMSVEEGYMLTLARLPDLKALNFSNISTQERTNAEMFYLSRIAKAMAEVPESQEHTVTSQHMRYKELCEIYGPPTVIRKGVETINPDFLEARLIKFTFYLPAQTQKEKHEATTKEIEIPKAFDIYRVKGIVGRAFNQPPLNIRLIWETGEWDPVAGYEEYELDSDSDYDDDDYDDNGVDDKKELLEDISDGIESHNKGQWIQREVEIEDSTRQIGFCVDGTKAKVRVELR</sequence>
<dbReference type="OrthoDB" id="5273213at2759"/>
<keyword evidence="1" id="KW-0433">Leucine-rich repeat</keyword>
<dbReference type="Gene3D" id="2.30.30.190">
    <property type="entry name" value="CAP Gly-rich-like domain"/>
    <property type="match status" value="1"/>
</dbReference>
<dbReference type="OMA" id="SEESHMF"/>
<dbReference type="InterPro" id="IPR001611">
    <property type="entry name" value="Leu-rich_rpt"/>
</dbReference>
<dbReference type="GO" id="GO:0005737">
    <property type="term" value="C:cytoplasm"/>
    <property type="evidence" value="ECO:0007669"/>
    <property type="project" value="TreeGrafter"/>
</dbReference>
<dbReference type="PANTHER" id="PTHR15454:SF56">
    <property type="entry name" value="PROTEIN PHOSPHATASE 1 REGULATORY SUBUNIT 7-RELATED"/>
    <property type="match status" value="1"/>
</dbReference>
<dbReference type="STRING" id="5539.A0A3E2HRD5"/>
<dbReference type="Pfam" id="PF01302">
    <property type="entry name" value="CAP_GLY"/>
    <property type="match status" value="1"/>
</dbReference>
<comment type="caution">
    <text evidence="5">The sequence shown here is derived from an EMBL/GenBank/DDBJ whole genome shotgun (WGS) entry which is preliminary data.</text>
</comment>
<dbReference type="SUPFAM" id="SSF52058">
    <property type="entry name" value="L domain-like"/>
    <property type="match status" value="1"/>
</dbReference>
<keyword evidence="2" id="KW-0677">Repeat</keyword>
<proteinExistence type="predicted"/>
<dbReference type="AlphaFoldDB" id="A0A3E2HRD5"/>
<evidence type="ECO:0000256" key="1">
    <source>
        <dbReference type="ARBA" id="ARBA00022614"/>
    </source>
</evidence>
<feature type="non-terminal residue" evidence="5">
    <location>
        <position position="581"/>
    </location>
</feature>
<evidence type="ECO:0000256" key="2">
    <source>
        <dbReference type="ARBA" id="ARBA00022737"/>
    </source>
</evidence>
<name>A0A3E2HRD5_SCYLI</name>
<dbReference type="InterPro" id="IPR036859">
    <property type="entry name" value="CAP-Gly_dom_sf"/>
</dbReference>
<evidence type="ECO:0000256" key="3">
    <source>
        <dbReference type="SAM" id="MobiDB-lite"/>
    </source>
</evidence>
<protein>
    <recommendedName>
        <fullName evidence="4">CAP-Gly domain-containing protein</fullName>
    </recommendedName>
</protein>
<evidence type="ECO:0000313" key="6">
    <source>
        <dbReference type="Proteomes" id="UP000258309"/>
    </source>
</evidence>